<feature type="domain" description="PglD N-terminal" evidence="2">
    <location>
        <begin position="5"/>
        <end position="85"/>
    </location>
</feature>
<name>A0ABT0Z4M8_9FLAO</name>
<organism evidence="4 5">
    <name type="scientific">Gramella jeungdoensis</name>
    <dbReference type="NCBI Taxonomy" id="708091"/>
    <lineage>
        <taxon>Bacteria</taxon>
        <taxon>Pseudomonadati</taxon>
        <taxon>Bacteroidota</taxon>
        <taxon>Flavobacteriia</taxon>
        <taxon>Flavobacteriales</taxon>
        <taxon>Flavobacteriaceae</taxon>
        <taxon>Christiangramia</taxon>
    </lineage>
</organism>
<evidence type="ECO:0000259" key="3">
    <source>
        <dbReference type="Pfam" id="PF25087"/>
    </source>
</evidence>
<reference evidence="4" key="1">
    <citation type="submission" date="2022-06" db="EMBL/GenBank/DDBJ databases">
        <title>Gramella sediminis sp. nov., isolated from deep-sea sediment of the Indian Ocean.</title>
        <authorList>
            <person name="Yang L."/>
        </authorList>
    </citation>
    <scope>NUCLEOTIDE SEQUENCE</scope>
    <source>
        <strain evidence="4">HMD3159</strain>
    </source>
</reference>
<feature type="domain" description="Mannose-1-phosphate guanyltransferase C-terminal" evidence="3">
    <location>
        <begin position="96"/>
        <end position="185"/>
    </location>
</feature>
<evidence type="ECO:0000256" key="1">
    <source>
        <dbReference type="ARBA" id="ARBA00007274"/>
    </source>
</evidence>
<protein>
    <recommendedName>
        <fullName evidence="6">Acetyltransferase</fullName>
    </recommendedName>
</protein>
<dbReference type="InterPro" id="IPR011004">
    <property type="entry name" value="Trimer_LpxA-like_sf"/>
</dbReference>
<sequence>MKNKKLIIYGIGKFAEYIAFLFNSDSDYHVEAFCVEKNFITKNNNNPNKIPLIPLEKISESCPPNQYEMFVAVGNDRVRERIYGKIKSKGYKFASYISTKATVFDNLKVGENTFISEDTAIQPFVSIDDNTILIGAKIGHHSKIGRNVLLSLTSIGANVIIGNNSFLGINSTVKSNISIGNNNIIGMGCIISHNTNDCEVFTAAKSIKRKLTSEDISDKYL</sequence>
<dbReference type="PANTHER" id="PTHR43300">
    <property type="entry name" value="ACETYLTRANSFERASE"/>
    <property type="match status" value="1"/>
</dbReference>
<proteinExistence type="inferred from homology"/>
<dbReference type="RefSeq" id="WP_252114632.1">
    <property type="nucleotide sequence ID" value="NZ_JAMSCK010000005.1"/>
</dbReference>
<dbReference type="Gene3D" id="3.40.50.20">
    <property type="match status" value="1"/>
</dbReference>
<dbReference type="SUPFAM" id="SSF51161">
    <property type="entry name" value="Trimeric LpxA-like enzymes"/>
    <property type="match status" value="1"/>
</dbReference>
<dbReference type="InterPro" id="IPR041561">
    <property type="entry name" value="PglD_N"/>
</dbReference>
<dbReference type="Pfam" id="PF17836">
    <property type="entry name" value="PglD_N"/>
    <property type="match status" value="1"/>
</dbReference>
<gene>
    <name evidence="4" type="ORF">NE848_13855</name>
</gene>
<evidence type="ECO:0000313" key="5">
    <source>
        <dbReference type="Proteomes" id="UP001155077"/>
    </source>
</evidence>
<comment type="similarity">
    <text evidence="1">Belongs to the transferase hexapeptide repeat family.</text>
</comment>
<comment type="caution">
    <text evidence="4">The sequence shown here is derived from an EMBL/GenBank/DDBJ whole genome shotgun (WGS) entry which is preliminary data.</text>
</comment>
<dbReference type="InterPro" id="IPR056729">
    <property type="entry name" value="GMPPB_C"/>
</dbReference>
<dbReference type="Gene3D" id="2.160.10.10">
    <property type="entry name" value="Hexapeptide repeat proteins"/>
    <property type="match status" value="1"/>
</dbReference>
<dbReference type="InterPro" id="IPR050179">
    <property type="entry name" value="Trans_hexapeptide_repeat"/>
</dbReference>
<keyword evidence="5" id="KW-1185">Reference proteome</keyword>
<accession>A0ABT0Z4M8</accession>
<evidence type="ECO:0008006" key="6">
    <source>
        <dbReference type="Google" id="ProtNLM"/>
    </source>
</evidence>
<dbReference type="Proteomes" id="UP001155077">
    <property type="component" value="Unassembled WGS sequence"/>
</dbReference>
<dbReference type="Pfam" id="PF25087">
    <property type="entry name" value="GMPPB_C"/>
    <property type="match status" value="1"/>
</dbReference>
<dbReference type="PANTHER" id="PTHR43300:SF4">
    <property type="entry name" value="ACYL-[ACYL-CARRIER-PROTEIN]--UDP-N-ACETYLGLUCOSAMINE O-ACYLTRANSFERASE"/>
    <property type="match status" value="1"/>
</dbReference>
<dbReference type="EMBL" id="JAMSCK010000005">
    <property type="protein sequence ID" value="MCM8570474.1"/>
    <property type="molecule type" value="Genomic_DNA"/>
</dbReference>
<evidence type="ECO:0000313" key="4">
    <source>
        <dbReference type="EMBL" id="MCM8570474.1"/>
    </source>
</evidence>
<evidence type="ECO:0000259" key="2">
    <source>
        <dbReference type="Pfam" id="PF17836"/>
    </source>
</evidence>